<evidence type="ECO:0000256" key="1">
    <source>
        <dbReference type="SAM" id="SignalP"/>
    </source>
</evidence>
<proteinExistence type="predicted"/>
<keyword evidence="1" id="KW-0732">Signal</keyword>
<organism evidence="2 3">
    <name type="scientific">Tranquillimonas alkanivorans</name>
    <dbReference type="NCBI Taxonomy" id="441119"/>
    <lineage>
        <taxon>Bacteria</taxon>
        <taxon>Pseudomonadati</taxon>
        <taxon>Pseudomonadota</taxon>
        <taxon>Alphaproteobacteria</taxon>
        <taxon>Rhodobacterales</taxon>
        <taxon>Roseobacteraceae</taxon>
        <taxon>Tranquillimonas</taxon>
    </lineage>
</organism>
<dbReference type="EMBL" id="FOXA01000016">
    <property type="protein sequence ID" value="SFP88470.1"/>
    <property type="molecule type" value="Genomic_DNA"/>
</dbReference>
<reference evidence="2 3" key="1">
    <citation type="submission" date="2016-10" db="EMBL/GenBank/DDBJ databases">
        <authorList>
            <person name="de Groot N.N."/>
        </authorList>
    </citation>
    <scope>NUCLEOTIDE SEQUENCE [LARGE SCALE GENOMIC DNA]</scope>
    <source>
        <strain evidence="2 3">DSM 19547</strain>
    </source>
</reference>
<dbReference type="OrthoDB" id="7841959at2"/>
<evidence type="ECO:0000313" key="2">
    <source>
        <dbReference type="EMBL" id="SFP88470.1"/>
    </source>
</evidence>
<gene>
    <name evidence="2" type="ORF">SAMN04488047_11638</name>
</gene>
<name>A0A1I5TZH1_9RHOB</name>
<sequence>MLHRRHFLLLSAAVPLAACAPTPRTNPLSRSLASNLQLGSINVSTAGAAYENARAGEYATRLGPDLEAALRQELSGRLSPGAPARMEVEVSRLNLASSARTAFGSDQSALVGSVRLVSPDQGVLASYVVDARAGEAAETRAGALLDTALNLGDRYYRRLLTTFADDTEQQISA</sequence>
<protein>
    <submittedName>
        <fullName evidence="2">Uncharacterized protein</fullName>
    </submittedName>
</protein>
<dbReference type="RefSeq" id="WP_093424375.1">
    <property type="nucleotide sequence ID" value="NZ_FOXA01000016.1"/>
</dbReference>
<dbReference type="Proteomes" id="UP000199356">
    <property type="component" value="Unassembled WGS sequence"/>
</dbReference>
<dbReference type="InterPro" id="IPR006311">
    <property type="entry name" value="TAT_signal"/>
</dbReference>
<dbReference type="STRING" id="441119.SAMN04488047_11638"/>
<keyword evidence="3" id="KW-1185">Reference proteome</keyword>
<accession>A0A1I5TZH1</accession>
<dbReference type="PROSITE" id="PS51318">
    <property type="entry name" value="TAT"/>
    <property type="match status" value="1"/>
</dbReference>
<dbReference type="AlphaFoldDB" id="A0A1I5TZH1"/>
<feature type="chain" id="PRO_5011465000" evidence="1">
    <location>
        <begin position="21"/>
        <end position="173"/>
    </location>
</feature>
<feature type="signal peptide" evidence="1">
    <location>
        <begin position="1"/>
        <end position="20"/>
    </location>
</feature>
<evidence type="ECO:0000313" key="3">
    <source>
        <dbReference type="Proteomes" id="UP000199356"/>
    </source>
</evidence>